<dbReference type="SUPFAM" id="SSF52540">
    <property type="entry name" value="P-loop containing nucleoside triphosphate hydrolases"/>
    <property type="match status" value="4"/>
</dbReference>
<dbReference type="InterPro" id="IPR035706">
    <property type="entry name" value="AAA_9"/>
</dbReference>
<evidence type="ECO:0000256" key="1">
    <source>
        <dbReference type="ARBA" id="ARBA00004230"/>
    </source>
</evidence>
<dbReference type="FunFam" id="1.10.8.710:FF:000001">
    <property type="entry name" value="Dynein axonemal heavy chain 2"/>
    <property type="match status" value="1"/>
</dbReference>
<dbReference type="Pfam" id="PF18199">
    <property type="entry name" value="Dynein_C"/>
    <property type="match status" value="1"/>
</dbReference>
<keyword evidence="4" id="KW-0963">Cytoplasm</keyword>
<dbReference type="GO" id="GO:0031514">
    <property type="term" value="C:motile cilium"/>
    <property type="evidence" value="ECO:0007669"/>
    <property type="project" value="UniProtKB-SubCell"/>
</dbReference>
<evidence type="ECO:0000259" key="26">
    <source>
        <dbReference type="Pfam" id="PF18199"/>
    </source>
</evidence>
<evidence type="ECO:0000256" key="4">
    <source>
        <dbReference type="ARBA" id="ARBA00022490"/>
    </source>
</evidence>
<dbReference type="FunFam" id="1.20.920.20:FF:000006">
    <property type="entry name" value="Dynein, axonemal, heavy chain 6"/>
    <property type="match status" value="1"/>
</dbReference>
<dbReference type="GO" id="GO:0007018">
    <property type="term" value="P:microtubule-based movement"/>
    <property type="evidence" value="ECO:0007669"/>
    <property type="project" value="InterPro"/>
</dbReference>
<evidence type="ECO:0000256" key="3">
    <source>
        <dbReference type="ARBA" id="ARBA00008887"/>
    </source>
</evidence>
<dbReference type="Gene3D" id="1.10.8.1220">
    <property type="match status" value="1"/>
</dbReference>
<dbReference type="FunFam" id="1.20.920.30:FF:000005">
    <property type="entry name" value="Dynein, axonemal, heavy chain 2"/>
    <property type="match status" value="1"/>
</dbReference>
<dbReference type="Gene3D" id="1.20.58.1120">
    <property type="match status" value="1"/>
</dbReference>
<keyword evidence="7" id="KW-0067">ATP-binding</keyword>
<dbReference type="InterPro" id="IPR035699">
    <property type="entry name" value="AAA_6"/>
</dbReference>
<evidence type="ECO:0000259" key="25">
    <source>
        <dbReference type="Pfam" id="PF18198"/>
    </source>
</evidence>
<dbReference type="Gene3D" id="1.10.472.130">
    <property type="match status" value="1"/>
</dbReference>
<dbReference type="InterPro" id="IPR013602">
    <property type="entry name" value="Dynein_heavy_linker"/>
</dbReference>
<feature type="domain" description="Dynein heavy chain linker" evidence="18">
    <location>
        <begin position="880"/>
        <end position="1286"/>
    </location>
</feature>
<dbReference type="Pfam" id="PF12774">
    <property type="entry name" value="AAA_6"/>
    <property type="match status" value="1"/>
</dbReference>
<feature type="domain" description="Dynein heavy chain coiled coil stalk" evidence="20">
    <location>
        <begin position="2732"/>
        <end position="3075"/>
    </location>
</feature>
<evidence type="ECO:0000256" key="13">
    <source>
        <dbReference type="ARBA" id="ARBA00023212"/>
    </source>
</evidence>
<dbReference type="Gene3D" id="1.20.140.100">
    <property type="entry name" value="Dynein heavy chain, N-terminal domain 2"/>
    <property type="match status" value="1"/>
</dbReference>
<dbReference type="Gene3D" id="1.10.8.720">
    <property type="entry name" value="Region D6 of dynein motor"/>
    <property type="match status" value="1"/>
</dbReference>
<dbReference type="InterPro" id="IPR042228">
    <property type="entry name" value="Dynein_linker_3"/>
</dbReference>
<dbReference type="InterPro" id="IPR042219">
    <property type="entry name" value="AAA_lid_11_sf"/>
</dbReference>
<proteinExistence type="inferred from homology"/>
<dbReference type="Pfam" id="PF12781">
    <property type="entry name" value="AAA_9"/>
    <property type="match status" value="1"/>
</dbReference>
<dbReference type="InterPro" id="IPR004273">
    <property type="entry name" value="Dynein_heavy_D6_P-loop"/>
</dbReference>
<evidence type="ECO:0000256" key="10">
    <source>
        <dbReference type="ARBA" id="ARBA00023054"/>
    </source>
</evidence>
<keyword evidence="12" id="KW-0505">Motor protein</keyword>
<dbReference type="FunFam" id="1.20.1270.280:FF:000001">
    <property type="entry name" value="dynein heavy chain 7, axonemal"/>
    <property type="match status" value="1"/>
</dbReference>
<dbReference type="FunFam" id="1.20.140.100:FF:000004">
    <property type="entry name" value="Dynein axonemal heavy chain 6"/>
    <property type="match status" value="1"/>
</dbReference>
<dbReference type="Gene3D" id="3.40.50.300">
    <property type="entry name" value="P-loop containing nucleotide triphosphate hydrolases"/>
    <property type="match status" value="5"/>
</dbReference>
<comment type="subcellular location">
    <subcellularLocation>
        <location evidence="1">Cell projection</location>
        <location evidence="1">Cilium</location>
        <location evidence="1">Flagellum</location>
    </subcellularLocation>
    <subcellularLocation>
        <location evidence="2">Cytoplasm</location>
        <location evidence="2">Cytoskeleton</location>
        <location evidence="2">Cilium axoneme</location>
    </subcellularLocation>
</comment>
<dbReference type="Pfam" id="PF12777">
    <property type="entry name" value="MT"/>
    <property type="match status" value="1"/>
</dbReference>
<dbReference type="InterPro" id="IPR041589">
    <property type="entry name" value="DNAH3_AAA_lid_1"/>
</dbReference>
<dbReference type="Gene3D" id="1.10.8.710">
    <property type="match status" value="1"/>
</dbReference>
<evidence type="ECO:0000259" key="19">
    <source>
        <dbReference type="Pfam" id="PF12774"/>
    </source>
</evidence>
<dbReference type="GO" id="GO:0005930">
    <property type="term" value="C:axoneme"/>
    <property type="evidence" value="ECO:0007669"/>
    <property type="project" value="UniProtKB-SubCell"/>
</dbReference>
<keyword evidence="10 15" id="KW-0175">Coiled coil</keyword>
<dbReference type="Gene3D" id="1.20.920.20">
    <property type="match status" value="1"/>
</dbReference>
<dbReference type="FunFam" id="3.40.50.300:FF:002141">
    <property type="entry name" value="Dynein heavy chain"/>
    <property type="match status" value="1"/>
</dbReference>
<dbReference type="Pfam" id="PF12780">
    <property type="entry name" value="AAA_8"/>
    <property type="match status" value="1"/>
</dbReference>
<dbReference type="GO" id="GO:0005524">
    <property type="term" value="F:ATP binding"/>
    <property type="evidence" value="ECO:0007669"/>
    <property type="project" value="UniProtKB-KW"/>
</dbReference>
<dbReference type="Pfam" id="PF18198">
    <property type="entry name" value="AAA_lid_11"/>
    <property type="match status" value="1"/>
</dbReference>
<dbReference type="InterPro" id="IPR041228">
    <property type="entry name" value="Dynein_C"/>
</dbReference>
<feature type="domain" description="Dynein heavy chain hydrolytic ATP-binding dynein motor region" evidence="19">
    <location>
        <begin position="1428"/>
        <end position="1766"/>
    </location>
</feature>
<dbReference type="Gene3D" id="1.20.920.30">
    <property type="match status" value="1"/>
</dbReference>
<dbReference type="InterPro" id="IPR024317">
    <property type="entry name" value="Dynein_heavy_chain_D4_dom"/>
</dbReference>
<dbReference type="Pfam" id="PF17852">
    <property type="entry name" value="Dynein_AAA_lid"/>
    <property type="match status" value="1"/>
</dbReference>
<feature type="domain" description="Dynein heavy chain C-terminal" evidence="26">
    <location>
        <begin position="3861"/>
        <end position="4182"/>
    </location>
</feature>
<dbReference type="Gene3D" id="3.20.180.20">
    <property type="entry name" value="Dynein heavy chain, N-terminal domain 2"/>
    <property type="match status" value="1"/>
</dbReference>
<feature type="compositionally biased region" description="Basic and acidic residues" evidence="16">
    <location>
        <begin position="66"/>
        <end position="75"/>
    </location>
</feature>
<dbReference type="InterPro" id="IPR024743">
    <property type="entry name" value="Dynein_HC_stalk"/>
</dbReference>
<dbReference type="FunFam" id="3.40.50.300:FF:001145">
    <property type="entry name" value="Putative dynein heavy chain"/>
    <property type="match status" value="1"/>
</dbReference>
<dbReference type="FunFam" id="3.20.180.20:FF:000003">
    <property type="entry name" value="Dynein heavy chain 12, axonemal"/>
    <property type="match status" value="1"/>
</dbReference>
<keyword evidence="14" id="KW-0966">Cell projection</keyword>
<dbReference type="FunFam" id="3.40.50.300:FF:000362">
    <property type="entry name" value="Dynein, axonemal, heavy chain 6"/>
    <property type="match status" value="1"/>
</dbReference>
<dbReference type="Pfam" id="PF12775">
    <property type="entry name" value="AAA_7"/>
    <property type="match status" value="1"/>
</dbReference>
<dbReference type="GO" id="GO:0051959">
    <property type="term" value="F:dynein light intermediate chain binding"/>
    <property type="evidence" value="ECO:0007669"/>
    <property type="project" value="InterPro"/>
</dbReference>
<dbReference type="FunFam" id="1.10.8.720:FF:000001">
    <property type="entry name" value="dynein heavy chain 7, axonemal"/>
    <property type="match status" value="1"/>
</dbReference>
<dbReference type="InterPro" id="IPR026983">
    <property type="entry name" value="DHC"/>
</dbReference>
<reference evidence="27" key="1">
    <citation type="submission" date="2021-01" db="EMBL/GenBank/DDBJ databases">
        <authorList>
            <person name="Corre E."/>
            <person name="Pelletier E."/>
            <person name="Niang G."/>
            <person name="Scheremetjew M."/>
            <person name="Finn R."/>
            <person name="Kale V."/>
            <person name="Holt S."/>
            <person name="Cochrane G."/>
            <person name="Meng A."/>
            <person name="Brown T."/>
            <person name="Cohen L."/>
        </authorList>
    </citation>
    <scope>NUCLEOTIDE SEQUENCE</scope>
    <source>
        <strain evidence="27">B650</strain>
    </source>
</reference>
<evidence type="ECO:0000256" key="6">
    <source>
        <dbReference type="ARBA" id="ARBA00022741"/>
    </source>
</evidence>
<dbReference type="FunFam" id="3.40.50.300:FF:000044">
    <property type="entry name" value="Dynein heavy chain 5, axonemal"/>
    <property type="match status" value="1"/>
</dbReference>
<evidence type="ECO:0000256" key="11">
    <source>
        <dbReference type="ARBA" id="ARBA00023069"/>
    </source>
</evidence>
<keyword evidence="8" id="KW-0282">Flagellum</keyword>
<dbReference type="Gene3D" id="1.20.1270.280">
    <property type="match status" value="1"/>
</dbReference>
<feature type="domain" description="Dynein heavy chain ATP-binding dynein motor region" evidence="22">
    <location>
        <begin position="3105"/>
        <end position="3326"/>
    </location>
</feature>
<keyword evidence="5" id="KW-0493">Microtubule</keyword>
<keyword evidence="6" id="KW-0547">Nucleotide-binding</keyword>
<dbReference type="InterPro" id="IPR041658">
    <property type="entry name" value="AAA_lid_11"/>
</dbReference>
<keyword evidence="13" id="KW-0206">Cytoskeleton</keyword>
<evidence type="ECO:0000259" key="23">
    <source>
        <dbReference type="Pfam" id="PF17852"/>
    </source>
</evidence>
<evidence type="ECO:0000256" key="8">
    <source>
        <dbReference type="ARBA" id="ARBA00022846"/>
    </source>
</evidence>
<dbReference type="Gene3D" id="6.10.140.1060">
    <property type="match status" value="1"/>
</dbReference>
<evidence type="ECO:0000313" key="27">
    <source>
        <dbReference type="EMBL" id="CAD9571829.1"/>
    </source>
</evidence>
<dbReference type="InterPro" id="IPR041466">
    <property type="entry name" value="Dynein_AAA5_ext"/>
</dbReference>
<dbReference type="FunFam" id="1.20.58.1120:FF:000001">
    <property type="entry name" value="dynein heavy chain 2, axonemal"/>
    <property type="match status" value="1"/>
</dbReference>
<dbReference type="Pfam" id="PF17857">
    <property type="entry name" value="AAA_lid_1"/>
    <property type="match status" value="1"/>
</dbReference>
<feature type="domain" description="Dynein heavy chain 3 AAA+ lid" evidence="24">
    <location>
        <begin position="2312"/>
        <end position="2400"/>
    </location>
</feature>
<dbReference type="Gene3D" id="1.10.287.2620">
    <property type="match status" value="1"/>
</dbReference>
<dbReference type="GO" id="GO:0008569">
    <property type="term" value="F:minus-end-directed microtubule motor activity"/>
    <property type="evidence" value="ECO:0007669"/>
    <property type="project" value="InterPro"/>
</dbReference>
<feature type="coiled-coil region" evidence="15">
    <location>
        <begin position="2961"/>
        <end position="3023"/>
    </location>
</feature>
<feature type="domain" description="Dynein heavy chain AAA 5 extension" evidence="23">
    <location>
        <begin position="1939"/>
        <end position="2091"/>
    </location>
</feature>
<dbReference type="GO" id="GO:0045505">
    <property type="term" value="F:dynein intermediate chain binding"/>
    <property type="evidence" value="ECO:0007669"/>
    <property type="project" value="InterPro"/>
</dbReference>
<dbReference type="GO" id="GO:0030286">
    <property type="term" value="C:dynein complex"/>
    <property type="evidence" value="ECO:0007669"/>
    <property type="project" value="UniProtKB-KW"/>
</dbReference>
<gene>
    <name evidence="27" type="ORF">LDAN0321_LOCUS7646</name>
</gene>
<protein>
    <submittedName>
        <fullName evidence="27">Uncharacterized protein</fullName>
    </submittedName>
</protein>
<evidence type="ECO:0000256" key="7">
    <source>
        <dbReference type="ARBA" id="ARBA00022840"/>
    </source>
</evidence>
<organism evidence="27">
    <name type="scientific">Leptocylindrus danicus</name>
    <dbReference type="NCBI Taxonomy" id="163516"/>
    <lineage>
        <taxon>Eukaryota</taxon>
        <taxon>Sar</taxon>
        <taxon>Stramenopiles</taxon>
        <taxon>Ochrophyta</taxon>
        <taxon>Bacillariophyta</taxon>
        <taxon>Coscinodiscophyceae</taxon>
        <taxon>Chaetocerotophycidae</taxon>
        <taxon>Leptocylindrales</taxon>
        <taxon>Leptocylindraceae</taxon>
        <taxon>Leptocylindrus</taxon>
    </lineage>
</organism>
<dbReference type="Gene3D" id="3.10.490.20">
    <property type="match status" value="1"/>
</dbReference>
<dbReference type="GO" id="GO:0005874">
    <property type="term" value="C:microtubule"/>
    <property type="evidence" value="ECO:0007669"/>
    <property type="project" value="UniProtKB-KW"/>
</dbReference>
<feature type="domain" description="Dynein heavy chain AAA module D4" evidence="21">
    <location>
        <begin position="2458"/>
        <end position="2718"/>
    </location>
</feature>
<evidence type="ECO:0000256" key="14">
    <source>
        <dbReference type="ARBA" id="ARBA00023273"/>
    </source>
</evidence>
<evidence type="ECO:0000259" key="22">
    <source>
        <dbReference type="Pfam" id="PF12781"/>
    </source>
</evidence>
<dbReference type="InterPro" id="IPR042222">
    <property type="entry name" value="Dynein_2_N"/>
</dbReference>
<dbReference type="InterPro" id="IPR043160">
    <property type="entry name" value="Dynein_C_barrel"/>
</dbReference>
<dbReference type="Pfam" id="PF03028">
    <property type="entry name" value="Dynein_heavy"/>
    <property type="match status" value="1"/>
</dbReference>
<accession>A0A7S2P1M5</accession>
<evidence type="ECO:0000256" key="2">
    <source>
        <dbReference type="ARBA" id="ARBA00004430"/>
    </source>
</evidence>
<dbReference type="FunFam" id="1.10.8.1220:FF:000001">
    <property type="entry name" value="Dynein axonemal heavy chain 5"/>
    <property type="match status" value="1"/>
</dbReference>
<dbReference type="PANTHER" id="PTHR22878:SF70">
    <property type="entry name" value="DYNEIN HEAVY CHAIN 2, AXONEMAL"/>
    <property type="match status" value="1"/>
</dbReference>
<keyword evidence="9" id="KW-0243">Dynein</keyword>
<dbReference type="Pfam" id="PF08393">
    <property type="entry name" value="DHC_N2"/>
    <property type="match status" value="1"/>
</dbReference>
<dbReference type="EMBL" id="HBGY01012040">
    <property type="protein sequence ID" value="CAD9571829.1"/>
    <property type="molecule type" value="Transcribed_RNA"/>
</dbReference>
<dbReference type="InterPro" id="IPR027417">
    <property type="entry name" value="P-loop_NTPase"/>
</dbReference>
<feature type="domain" description="Dynein heavy chain AAA lid" evidence="25">
    <location>
        <begin position="3716"/>
        <end position="3854"/>
    </location>
</feature>
<evidence type="ECO:0000256" key="15">
    <source>
        <dbReference type="SAM" id="Coils"/>
    </source>
</evidence>
<evidence type="ECO:0000256" key="5">
    <source>
        <dbReference type="ARBA" id="ARBA00022701"/>
    </source>
</evidence>
<keyword evidence="11" id="KW-0969">Cilium</keyword>
<sequence length="4186" mass="475419">MSHRVRKKPPFLLSKKTQGVDPASIDVENICPDRPLPAWIVERRRNRVKESHEKRKSRGRGFDLQGRVERVDDSSRRNEKRIRKVYKASEEKRDHKSCSDCESRFDKVRDGSLINHHSIDDELYLRLDQSKLPPLDFFDIVNQGDEEDLSPQEWIESGSGASAAIFNGDSWNWVPVSMDFYCDESKKYRVSFSDCQLSKYVSRLNLLFDIEDRSAWDLRRNKAMASRRRYISSIRFDHFVSSQSNSDVLEISDGTIERLEKNVAATLPRQFDSPVCLRKNDHKFLRSIIGEIGEDYKLSMKLSIVRDKLVTIEEFEVKHRSFGLPSPSAIKEPKKQHGKHIVPTYPFTDRKFCVGHTHPYSTFEIFQVFKWLNKAWISQLSLTSLLNVSLEELSFPCRVKDFKEWQDKHIQHTFQTLRSDWRQSFSERLTDAVGELYDFFQSSLQTYSASNLSRLLKLADIIMAQQLRSALCQAMESFSLFISKYYNDDRPSALFFSTLILSNGKFVLEPAEEDIRETLINCVDYVVSSVRSFRTIDADVMSLLRLPRRPILNVADDDPTVESCNEAIGDCKKLISLYVSKVSEYSKSLIEKYNAFCYLLDIDETIFVESKLQRVLEDVTILQNQEDDSEGYNFQDSGKDYDSLIAEVHRLHAVCDEISSIDEESERTLLRIDTTNVGVILLAKATSLRNALLNKIIDDAREMAQEIAGEFEEMLEVLMTCATDENEFAASRGYIDEFKQRVGELAVYSCSIHYRLSSLERFSYRIDFEDLSLFWGILSYPNKVEKAIESSLLRLEDEKLQLIAVLAEEKELFHSRIHCFEVQLEEVQRLDDYACMETNSEKVNGLMDSITKAESQSKNFNKRENILGLETSEYSVLSSYKERLLKFCDLWNMSVDFNSAEQEWLDGSLFELEAPIVESKVEHWLQSARDLSKEFKSYFPWAAECANQLFVETSSFRKNMPVIRALASNALKERHWIDISNMMHATIDFDDELSLRYLLDVGVIAKMDEISVVCAAAEKEHGLETSLGAMKAEWNLVEFSMRNYKDTGTFVVGGVDNIMALLDDHIVKTQTMRGSPFIKPIESTCKKWEEKLKYSLSLIEEMIACQKNWMYLEPIFSSDDIKKQLPSESKRFQGVNSLWRKIMRDCSINPKFMVHAKEEKGLDEKFIQSNKKLEDIMKGLADYLETKRLCFPRFFFLSNDELIEILSQTKDPRAVQPHLNKCFEGINRVYLEKDMKISRMTSSEGETVDLCCSIDPISSENKGKVEQWLLELQHVQWSTLYKLSRESLEEYTQTDRCDWALRWPAQVVLAISQIYWTEKQEHALNTSGYEGIRKELDIQNRQLRDIVQLVRGKISKLDRKTLGALTTIDVHARDTCAQLVAGKIQSSDDFGWISQVRYYWQESWKDGQAIKEGDDTIVVKVINARALYGYEYLGNTSRLVITPLTDRCYHTLLCAIDLLYGGAPEGPAGTGKTETVKDLSKAVAIQCVVFNCSDGLDYLAMAKFFKGLAACGAWCCFDEFNRINIEVLSVIAQQILTITQAKREGLSKFQFAGSTLPLNHNANVFITMNPGYAGRAELPDNLKALFRPCSMMVPDYALIAEIRLYSFGFEVARSNAQKLVKTLQLCSEQCSSQKHYDYGMRAVNSILVAAGNLREELSEDPQWDETKIILRAINDVNLAKFTVQDLPLFEGITNDLFPGIELPESDYGELISAIEECCNHGVTVAPNRVFKLEPRPAFLRKVIELYEMVCVRHGLCVVGETFSGKTSSIHALAEAMTLCSKRGSSFMKKTDIFTMNPKSVTSGELYGSFDENTHEWKDGILAVIYRDAAKDPSTDRKWLLFDGPVDAIWIENMNTVLDDNKKLCLMSGEIIKMTESMTMMFETEDLEQASPATVSRLGIVFTESKNIGWHVLRKTWIVGLSDRFAAFSSTGSNGPKVHLSGLFDWLFPPAIFFVEKFCVVPTPVTTMECCFSLIRLLECLLVALTREESCVSVTNEQIEGLFVLALVWSVGAAIDEKGREEFNEFVQMLMRNNYDELSLSREYDEFVLKTPGYKESLPCKISGIFIDSDEINCSIYDFFFDAQNTRWIHWTKVSKLEYTIPDNASFQSIVVPTIDTVRHDWLLGQLISNNFNALVTGNTGTGKSVTVKKMLETGLDATKYSNIIMNFSARTTASQTQDLIDSKLLKRRKGVFGPEVGLRCVVFIDDLNMPAKEDYGAQPPIEILRQWMDHAGWYNRKENVYQQLVDIQFIGAMAPPGGGRTHITQRYMRHFNVFNFLPFSNDSLEHVFSVIIDWFLVKGFSDEVKDVAQPLVSGTVNVYNKVSAALLPTPAKSHYTFNLRDVSKVFAGIIRGDSVCIQNKESIVRLWAHEVYRIFFDRLVHAQDQIWFDKMIRAEVEESFGVTWNEIVGSKKELMFGSFANPNSEVKQAYSQIEDISVARDFMSTCLHEYNETSSCPMQLVLFDYAVRHVARVSRIITAPNGGHALLVGLGGSGRKSVCALASYIAGFDLFQVEIGQSYGLADWREDLRKIFNITGVENKPLVFLFDETQIFDEAVLEDISGILNTGEVQNLFNAEETTMMIEALSLTAISAGITPGSPSEMYYFFIQRCRANLRVVLAMSPVGDNFRTRLRLFPALVNCCTINWFMDWPDEALQSVAEKCIGSIALPHQVKEGVIHCCVNMQKEVSKMTRQYKAELGRSFYVTPTSYLMMINTFRKLLFEQRSGVQEKKLRYDNGLTKIEETQVQVDVMKRNLVELRPKLDKANADTDKLLDKIAEDTKVANDSKGALEIEEAACNEQAATASALASDCEADLAEAMPALESAIKALKSLSKGDIVEVKSMKKPPEAVKMVMAAVCILMDVKPALIKDPDSGKKVKDYWSVSSKFLLGDSRFLQNLENYDKENMDDKMIREVREFTSNPAFDPETVKKGSVAAAGLCKWVHAMVIYHKVSKEVGPKKAALTEAQEQLQAAQELLTGKQLQLKELLRKLNDLQEKLDDAEEKKRNLEDQVTDCSNKLKRAAQLISGLGGEQDRWKKLSSSLAIMYENVTGDILLCSGMIAYLGSFTSSYRANAINSWSSLLQSKGITCSNDFSLSDTLGNQVVIRDWTINKLPNDLFSIDNAIMLNQSELWPLMIDPQLQATRWVKNIESANQLKVVKLNQGSFIRTIENAIQFGLPVLIENVGETLDPVLDPILLKQIVSSNGLPTIKLGDNTIEYDPKFRIYISTTLSNPHYSPEVCVKVNLLNFMATPEGLEDQMLSVLVKAEEPELEQQREELVLEDAENKRQLQEVEDQILHLLKHSKGNILDDEVLIDTLGTSRATSNTIQDKVRIAQKTQTMINDTRQTYRPIASHASTLFFCISELACIEPMYQFSLEWFIALFQLAINSTEKSTGATSHLQESFQYLLYTNVCNSLFAKDKILFSFLLCMKIMLSQGSVTQSDLRMLLQGSSALELSEPNPANEENSWLSDKIWKDLIALGECNGEFSGFHEEVASYLDRWGVVYNSPSPMKALSSIVGDRHNEFHKLMILRCIRPDAIVPAVTSHIELTLGREYIEAPQFDLASSFADSTNRTPLIFVLTPGADPMPPLLKLAGDMNFRDKIVSISLGQGQGPAAEQAIHEGMRRGKWICLQNCHLCVSWMPTLERLCEELANGDVHEKFRLWLSSEPCKAFPVSVLQNGIKMTIEPPRGIRANLIGSYSSIDSAFIESSNKPAEFKKMLFALCFFHASVRERKRFGPLGWNNSYVFSGPDLKISMDQLRVFVDESNDIPFEALHYLTAECNYGGRVTDDKDRRLLANTLDDFYCPKMLDNDYAFSTSGTYYAPAESDLASYMKYIESLPLNEGPEMFGLHQNANISCALSETNLLLSTALSLQPRSAGNEGQSWAEKVDEMASDIEKKLPSNFDMEKALLDFPVRYEESMNTVLTQELLRFNTLISTMRESLKQLKQAIQGLVVMNSDLEEMGESIVLAQVPRIWKVVSFPSLKPLGSWVNDLLERLAFLQDWLKDRQAPNIYWISGFFFTQAFITGTLQNYARKYNFSIDTVDFDFRVLTHEEMKVAEDDPPEDGAYIRGLYLDGARWDNTKHSLAESKPRELFATCPCIHLLPKLKDGIKKVKGKPQLYTGYLEGTSHVYQCPVYKTSSRWGTLSTTGHSTNFIMFINLPMDPQHDQKHWIKRGVALLTQLDD</sequence>
<feature type="domain" description="Dynein heavy chain region D6 P-loop" evidence="17">
    <location>
        <begin position="3571"/>
        <end position="3684"/>
    </location>
</feature>
<evidence type="ECO:0000256" key="16">
    <source>
        <dbReference type="SAM" id="MobiDB-lite"/>
    </source>
</evidence>
<evidence type="ECO:0000259" key="21">
    <source>
        <dbReference type="Pfam" id="PF12780"/>
    </source>
</evidence>
<evidence type="ECO:0000259" key="17">
    <source>
        <dbReference type="Pfam" id="PF03028"/>
    </source>
</evidence>
<evidence type="ECO:0000259" key="18">
    <source>
        <dbReference type="Pfam" id="PF08393"/>
    </source>
</evidence>
<evidence type="ECO:0000256" key="12">
    <source>
        <dbReference type="ARBA" id="ARBA00023175"/>
    </source>
</evidence>
<dbReference type="FunFam" id="3.10.490.20:FF:000001">
    <property type="entry name" value="dynein heavy chain 7, axonemal"/>
    <property type="match status" value="1"/>
</dbReference>
<feature type="region of interest" description="Disordered" evidence="16">
    <location>
        <begin position="45"/>
        <end position="75"/>
    </location>
</feature>
<name>A0A7S2P1M5_9STRA</name>
<evidence type="ECO:0000259" key="24">
    <source>
        <dbReference type="Pfam" id="PF17857"/>
    </source>
</evidence>
<dbReference type="InterPro" id="IPR043157">
    <property type="entry name" value="Dynein_AAA1S"/>
</dbReference>
<comment type="similarity">
    <text evidence="3">Belongs to the dynein heavy chain family.</text>
</comment>
<evidence type="ECO:0000259" key="20">
    <source>
        <dbReference type="Pfam" id="PF12777"/>
    </source>
</evidence>
<evidence type="ECO:0000256" key="9">
    <source>
        <dbReference type="ARBA" id="ARBA00023017"/>
    </source>
</evidence>
<dbReference type="PANTHER" id="PTHR22878">
    <property type="entry name" value="DYNEIN HEAVY CHAIN 6, AXONEMAL-LIKE-RELATED"/>
    <property type="match status" value="1"/>
</dbReference>